<keyword evidence="5 8" id="KW-0812">Transmembrane</keyword>
<evidence type="ECO:0000256" key="5">
    <source>
        <dbReference type="ARBA" id="ARBA00022692"/>
    </source>
</evidence>
<proteinExistence type="predicted"/>
<reference evidence="9" key="1">
    <citation type="submission" date="2019-08" db="EMBL/GenBank/DDBJ databases">
        <authorList>
            <person name="Kucharzyk K."/>
            <person name="Murdoch R.W."/>
            <person name="Higgins S."/>
            <person name="Loffler F."/>
        </authorList>
    </citation>
    <scope>NUCLEOTIDE SEQUENCE</scope>
</reference>
<keyword evidence="2" id="KW-0813">Transport</keyword>
<evidence type="ECO:0000256" key="2">
    <source>
        <dbReference type="ARBA" id="ARBA00022448"/>
    </source>
</evidence>
<evidence type="ECO:0000256" key="7">
    <source>
        <dbReference type="ARBA" id="ARBA00023136"/>
    </source>
</evidence>
<feature type="transmembrane region" description="Helical" evidence="8">
    <location>
        <begin position="139"/>
        <end position="156"/>
    </location>
</feature>
<gene>
    <name evidence="9" type="primary">rbsC_57</name>
    <name evidence="9" type="ORF">SDC9_133252</name>
</gene>
<organism evidence="9">
    <name type="scientific">bioreactor metagenome</name>
    <dbReference type="NCBI Taxonomy" id="1076179"/>
    <lineage>
        <taxon>unclassified sequences</taxon>
        <taxon>metagenomes</taxon>
        <taxon>ecological metagenomes</taxon>
    </lineage>
</organism>
<dbReference type="GO" id="GO:0022857">
    <property type="term" value="F:transmembrane transporter activity"/>
    <property type="evidence" value="ECO:0007669"/>
    <property type="project" value="InterPro"/>
</dbReference>
<dbReference type="CDD" id="cd06579">
    <property type="entry name" value="TM_PBP1_transp_AraH_like"/>
    <property type="match status" value="1"/>
</dbReference>
<accession>A0A645DAF6</accession>
<keyword evidence="7 8" id="KW-0472">Membrane</keyword>
<comment type="caution">
    <text evidence="9">The sequence shown here is derived from an EMBL/GenBank/DDBJ whole genome shotgun (WGS) entry which is preliminary data.</text>
</comment>
<protein>
    <submittedName>
        <fullName evidence="9">Ribose import permease protein RbsC</fullName>
    </submittedName>
</protein>
<dbReference type="InterPro" id="IPR001851">
    <property type="entry name" value="ABC_transp_permease"/>
</dbReference>
<evidence type="ECO:0000256" key="3">
    <source>
        <dbReference type="ARBA" id="ARBA00022475"/>
    </source>
</evidence>
<keyword evidence="3" id="KW-1003">Cell membrane</keyword>
<comment type="subcellular location">
    <subcellularLocation>
        <location evidence="1">Cell membrane</location>
        <topology evidence="1">Multi-pass membrane protein</topology>
    </subcellularLocation>
</comment>
<dbReference type="PANTHER" id="PTHR32196:SF21">
    <property type="entry name" value="ABC TRANSPORTER PERMEASE PROTEIN YPHD-RELATED"/>
    <property type="match status" value="1"/>
</dbReference>
<evidence type="ECO:0000313" key="9">
    <source>
        <dbReference type="EMBL" id="MPM86167.1"/>
    </source>
</evidence>
<keyword evidence="4" id="KW-0997">Cell inner membrane</keyword>
<feature type="transmembrane region" description="Helical" evidence="8">
    <location>
        <begin position="6"/>
        <end position="27"/>
    </location>
</feature>
<evidence type="ECO:0000256" key="1">
    <source>
        <dbReference type="ARBA" id="ARBA00004651"/>
    </source>
</evidence>
<feature type="transmembrane region" description="Helical" evidence="8">
    <location>
        <begin position="58"/>
        <end position="77"/>
    </location>
</feature>
<dbReference type="Pfam" id="PF02653">
    <property type="entry name" value="BPD_transp_2"/>
    <property type="match status" value="1"/>
</dbReference>
<dbReference type="GO" id="GO:0005886">
    <property type="term" value="C:plasma membrane"/>
    <property type="evidence" value="ECO:0007669"/>
    <property type="project" value="UniProtKB-SubCell"/>
</dbReference>
<keyword evidence="6 8" id="KW-1133">Transmembrane helix</keyword>
<dbReference type="EMBL" id="VSSQ01034278">
    <property type="protein sequence ID" value="MPM86167.1"/>
    <property type="molecule type" value="Genomic_DNA"/>
</dbReference>
<evidence type="ECO:0000256" key="8">
    <source>
        <dbReference type="SAM" id="Phobius"/>
    </source>
</evidence>
<dbReference type="PANTHER" id="PTHR32196">
    <property type="entry name" value="ABC TRANSPORTER PERMEASE PROTEIN YPHD-RELATED-RELATED"/>
    <property type="match status" value="1"/>
</dbReference>
<evidence type="ECO:0000256" key="4">
    <source>
        <dbReference type="ARBA" id="ARBA00022519"/>
    </source>
</evidence>
<sequence>MVSTELAGIPLPTLVLFLLAVLLAAVLKLTRFGRHVCAVGSNERVARYSAIRTGWVKFLTYVLVGGLAGLSAFLLGGRLNSVSSSGAGMLYELDAIAAVIIGGTAMTGGRATVPGTLAGVLLLGIVSNVLDMWGVSVNLQGTVKGLVIIIAVLIQYKRKEA</sequence>
<name>A0A645DAF6_9ZZZZ</name>
<evidence type="ECO:0000256" key="6">
    <source>
        <dbReference type="ARBA" id="ARBA00022989"/>
    </source>
</evidence>
<dbReference type="AlphaFoldDB" id="A0A645DAF6"/>